<dbReference type="PRINTS" id="PR00081">
    <property type="entry name" value="GDHRDH"/>
</dbReference>
<dbReference type="GO" id="GO:0016616">
    <property type="term" value="F:oxidoreductase activity, acting on the CH-OH group of donors, NAD or NADP as acceptor"/>
    <property type="evidence" value="ECO:0007669"/>
    <property type="project" value="TreeGrafter"/>
</dbReference>
<keyword evidence="5" id="KW-1185">Reference proteome</keyword>
<dbReference type="AlphaFoldDB" id="A0AAX4JDW5"/>
<reference evidence="4" key="1">
    <citation type="journal article" date="2024" name="BMC Genomics">
        <title>Functional annotation of a divergent genome using sequence and structure-based similarity.</title>
        <authorList>
            <person name="Svedberg D."/>
            <person name="Winiger R.R."/>
            <person name="Berg A."/>
            <person name="Sharma H."/>
            <person name="Tellgren-Roth C."/>
            <person name="Debrunner-Vossbrinck B.A."/>
            <person name="Vossbrinck C.R."/>
            <person name="Barandun J."/>
        </authorList>
    </citation>
    <scope>NUCLEOTIDE SEQUENCE</scope>
    <source>
        <strain evidence="4">Illinois isolate</strain>
    </source>
</reference>
<dbReference type="InterPro" id="IPR020904">
    <property type="entry name" value="Sc_DH/Rdtase_CS"/>
</dbReference>
<dbReference type="PANTHER" id="PTHR24322:SF736">
    <property type="entry name" value="RETINOL DEHYDROGENASE 10"/>
    <property type="match status" value="1"/>
</dbReference>
<evidence type="ECO:0000313" key="4">
    <source>
        <dbReference type="EMBL" id="WUR04166.1"/>
    </source>
</evidence>
<evidence type="ECO:0000256" key="1">
    <source>
        <dbReference type="ARBA" id="ARBA00006484"/>
    </source>
</evidence>
<keyword evidence="2" id="KW-0521">NADP</keyword>
<keyword evidence="3" id="KW-0560">Oxidoreductase</keyword>
<evidence type="ECO:0000313" key="5">
    <source>
        <dbReference type="Proteomes" id="UP001334084"/>
    </source>
</evidence>
<comment type="similarity">
    <text evidence="1">Belongs to the short-chain dehydrogenases/reductases (SDR) family.</text>
</comment>
<gene>
    <name evidence="4" type="ORF">VNE69_07232</name>
</gene>
<sequence>MNLQGRIVGISGGNSGLGLAIVELLVNVCYKVIVIDKSDICERLRDIPNVEYIQCDLSNPDFAPFRVDVFIHNVGMSIGPKLVRDTSYLEMKKMIEVNILSHLYCVKNIKCRKHVFIASVLSYVGIELYSCYSSSKAFMRSFVESLQREGYDTMIVFPYKMNTPMFKEIKDLNTLDVDYVAKEVIVGIEKNKREMVVPRYYVLIDMFKGFVPNFIKNFALDMVAEYFVEKKAIEELKSLRTKYDIIEVQVTTNN</sequence>
<dbReference type="RefSeq" id="XP_065330311.1">
    <property type="nucleotide sequence ID" value="XM_065474239.1"/>
</dbReference>
<evidence type="ECO:0000256" key="2">
    <source>
        <dbReference type="ARBA" id="ARBA00022857"/>
    </source>
</evidence>
<evidence type="ECO:0000256" key="3">
    <source>
        <dbReference type="ARBA" id="ARBA00023002"/>
    </source>
</evidence>
<dbReference type="PROSITE" id="PS00061">
    <property type="entry name" value="ADH_SHORT"/>
    <property type="match status" value="1"/>
</dbReference>
<dbReference type="PANTHER" id="PTHR24322">
    <property type="entry name" value="PKSB"/>
    <property type="match status" value="1"/>
</dbReference>
<dbReference type="Proteomes" id="UP001334084">
    <property type="component" value="Chromosome 7"/>
</dbReference>
<dbReference type="EMBL" id="CP142732">
    <property type="protein sequence ID" value="WUR04166.1"/>
    <property type="molecule type" value="Genomic_DNA"/>
</dbReference>
<dbReference type="Pfam" id="PF00106">
    <property type="entry name" value="adh_short"/>
    <property type="match status" value="1"/>
</dbReference>
<dbReference type="InterPro" id="IPR002347">
    <property type="entry name" value="SDR_fam"/>
</dbReference>
<proteinExistence type="inferred from homology"/>
<name>A0AAX4JDW5_9MICR</name>
<dbReference type="SUPFAM" id="SSF51735">
    <property type="entry name" value="NAD(P)-binding Rossmann-fold domains"/>
    <property type="match status" value="1"/>
</dbReference>
<dbReference type="Gene3D" id="3.40.50.720">
    <property type="entry name" value="NAD(P)-binding Rossmann-like Domain"/>
    <property type="match status" value="1"/>
</dbReference>
<dbReference type="InterPro" id="IPR036291">
    <property type="entry name" value="NAD(P)-bd_dom_sf"/>
</dbReference>
<protein>
    <submittedName>
        <fullName evidence="4">Short-chain dehydrogenase/reductase</fullName>
    </submittedName>
</protein>
<dbReference type="GeneID" id="90541988"/>
<dbReference type="KEGG" id="vnx:VNE69_07232"/>
<accession>A0AAX4JDW5</accession>
<organism evidence="4 5">
    <name type="scientific">Vairimorpha necatrix</name>
    <dbReference type="NCBI Taxonomy" id="6039"/>
    <lineage>
        <taxon>Eukaryota</taxon>
        <taxon>Fungi</taxon>
        <taxon>Fungi incertae sedis</taxon>
        <taxon>Microsporidia</taxon>
        <taxon>Nosematidae</taxon>
        <taxon>Vairimorpha</taxon>
    </lineage>
</organism>